<evidence type="ECO:0000313" key="1">
    <source>
        <dbReference type="EnsemblMetazoa" id="OVOC12891.1"/>
    </source>
</evidence>
<dbReference type="AlphaFoldDB" id="A0A8R1TMP6"/>
<accession>A0A8R1TMP6</accession>
<dbReference type="EnsemblMetazoa" id="OVOC12891.1">
    <property type="protein sequence ID" value="OVOC12891.1"/>
    <property type="gene ID" value="WBGene00249700"/>
</dbReference>
<dbReference type="EMBL" id="CMVM020000885">
    <property type="status" value="NOT_ANNOTATED_CDS"/>
    <property type="molecule type" value="Genomic_DNA"/>
</dbReference>
<keyword evidence="2" id="KW-1185">Reference proteome</keyword>
<name>A0A8R1TMP6_ONCVO</name>
<evidence type="ECO:0000313" key="2">
    <source>
        <dbReference type="Proteomes" id="UP000024404"/>
    </source>
</evidence>
<proteinExistence type="predicted"/>
<reference evidence="1" key="2">
    <citation type="submission" date="2022-06" db="UniProtKB">
        <authorList>
            <consortium name="EnsemblMetazoa"/>
        </authorList>
    </citation>
    <scope>IDENTIFICATION</scope>
</reference>
<sequence>MKKLTISFGNLLILVSDFKLFDSEKVVYCSTANEKNRFRRNKIHANLSQLWTEKHVRKTTQKNRQKAMELKGNEAANHYFKL</sequence>
<reference evidence="2" key="1">
    <citation type="submission" date="2013-10" db="EMBL/GenBank/DDBJ databases">
        <title>Genome sequencing of Onchocerca volvulus.</title>
        <authorList>
            <person name="Cotton J."/>
            <person name="Tsai J."/>
            <person name="Stanley E."/>
            <person name="Tracey A."/>
            <person name="Holroyd N."/>
            <person name="Lustigman S."/>
            <person name="Berriman M."/>
        </authorList>
    </citation>
    <scope>NUCLEOTIDE SEQUENCE</scope>
</reference>
<protein>
    <submittedName>
        <fullName evidence="1">Uncharacterized protein</fullName>
    </submittedName>
</protein>
<dbReference type="Proteomes" id="UP000024404">
    <property type="component" value="Unassembled WGS sequence"/>
</dbReference>
<organism evidence="1 2">
    <name type="scientific">Onchocerca volvulus</name>
    <dbReference type="NCBI Taxonomy" id="6282"/>
    <lineage>
        <taxon>Eukaryota</taxon>
        <taxon>Metazoa</taxon>
        <taxon>Ecdysozoa</taxon>
        <taxon>Nematoda</taxon>
        <taxon>Chromadorea</taxon>
        <taxon>Rhabditida</taxon>
        <taxon>Spirurina</taxon>
        <taxon>Spiruromorpha</taxon>
        <taxon>Filarioidea</taxon>
        <taxon>Onchocercidae</taxon>
        <taxon>Onchocerca</taxon>
    </lineage>
</organism>